<keyword evidence="7" id="KW-0028">Amino-acid biosynthesis</keyword>
<dbReference type="InterPro" id="IPR011060">
    <property type="entry name" value="RibuloseP-bd_barrel"/>
</dbReference>
<comment type="pathway">
    <text evidence="3">Amino-acid biosynthesis; L-histidine biosynthesis; L-histidine from 5-phospho-alpha-D-ribose 1-diphosphate: step 4/9.</text>
</comment>
<evidence type="ECO:0000256" key="4">
    <source>
        <dbReference type="ARBA" id="ARBA00009667"/>
    </source>
</evidence>
<evidence type="ECO:0000256" key="2">
    <source>
        <dbReference type="ARBA" id="ARBA00004496"/>
    </source>
</evidence>
<comment type="subcellular location">
    <subcellularLocation>
        <location evidence="2">Cytoplasm</location>
    </subcellularLocation>
</comment>
<dbReference type="GO" id="GO:0000162">
    <property type="term" value="P:L-tryptophan biosynthetic process"/>
    <property type="evidence" value="ECO:0007669"/>
    <property type="project" value="TreeGrafter"/>
</dbReference>
<evidence type="ECO:0000256" key="9">
    <source>
        <dbReference type="ARBA" id="ARBA00023235"/>
    </source>
</evidence>
<evidence type="ECO:0000256" key="1">
    <source>
        <dbReference type="ARBA" id="ARBA00000901"/>
    </source>
</evidence>
<dbReference type="GO" id="GO:0005737">
    <property type="term" value="C:cytoplasm"/>
    <property type="evidence" value="ECO:0007669"/>
    <property type="project" value="UniProtKB-SubCell"/>
</dbReference>
<evidence type="ECO:0000256" key="5">
    <source>
        <dbReference type="ARBA" id="ARBA00012550"/>
    </source>
</evidence>
<dbReference type="AlphaFoldDB" id="A0A0F9KWC9"/>
<name>A0A0F9KWC9_9ZZZZ</name>
<dbReference type="InterPro" id="IPR023016">
    <property type="entry name" value="HisA/PriA"/>
</dbReference>
<reference evidence="10" key="1">
    <citation type="journal article" date="2015" name="Nature">
        <title>Complex archaea that bridge the gap between prokaryotes and eukaryotes.</title>
        <authorList>
            <person name="Spang A."/>
            <person name="Saw J.H."/>
            <person name="Jorgensen S.L."/>
            <person name="Zaremba-Niedzwiedzka K."/>
            <person name="Martijn J."/>
            <person name="Lind A.E."/>
            <person name="van Eijk R."/>
            <person name="Schleper C."/>
            <person name="Guy L."/>
            <person name="Ettema T.J."/>
        </authorList>
    </citation>
    <scope>NUCLEOTIDE SEQUENCE</scope>
</reference>
<keyword evidence="9" id="KW-0413">Isomerase</keyword>
<dbReference type="PANTHER" id="PTHR43090:SF2">
    <property type="entry name" value="1-(5-PHOSPHORIBOSYL)-5-[(5-PHOSPHORIBOSYLAMINO)METHYLIDENEAMINO] IMIDAZOLE-4-CARBOXAMIDE ISOMERASE"/>
    <property type="match status" value="1"/>
</dbReference>
<dbReference type="InterPro" id="IPR013785">
    <property type="entry name" value="Aldolase_TIM"/>
</dbReference>
<dbReference type="SUPFAM" id="SSF51366">
    <property type="entry name" value="Ribulose-phoshate binding barrel"/>
    <property type="match status" value="1"/>
</dbReference>
<dbReference type="InterPro" id="IPR044524">
    <property type="entry name" value="Isoase_HisA-like"/>
</dbReference>
<proteinExistence type="inferred from homology"/>
<gene>
    <name evidence="10" type="ORF">LCGC14_1283190</name>
</gene>
<protein>
    <recommendedName>
        <fullName evidence="5">1-(5-phosphoribosyl)-5-[(5-phosphoribosylamino)methylideneamino]imidazole-4-carboxamideisomerase</fullName>
        <ecNumber evidence="5">5.3.1.16</ecNumber>
    </recommendedName>
</protein>
<organism evidence="10">
    <name type="scientific">marine sediment metagenome</name>
    <dbReference type="NCBI Taxonomy" id="412755"/>
    <lineage>
        <taxon>unclassified sequences</taxon>
        <taxon>metagenomes</taxon>
        <taxon>ecological metagenomes</taxon>
    </lineage>
</organism>
<dbReference type="Gene3D" id="3.20.20.70">
    <property type="entry name" value="Aldolase class I"/>
    <property type="match status" value="1"/>
</dbReference>
<sequence length="239" mass="25869">MIVYPAIDIKEGKVVRLKKGDFDKVTEYFDEPVDAANKWIEQGTKYLHVVDLDGAREGCPANNESIKSIVDQGVEVQLGGGLRSLESLEAAFKLGVKRAIMGTAFIKDRGMARIACKQFGTDRIVAGVDLKEGIVAVEGWQEGAKIGYQTLLDQLSNLGIKNIIVTDVSKDGMQSGPNFSLFKNILGHYDFNVVASGGVSTLDDIKKLTEMNLAGAIVGTAFYEESFSLKEALEVTDVG</sequence>
<comment type="caution">
    <text evidence="10">The sequence shown here is derived from an EMBL/GenBank/DDBJ whole genome shotgun (WGS) entry which is preliminary data.</text>
</comment>
<comment type="catalytic activity">
    <reaction evidence="1">
        <text>1-(5-phospho-beta-D-ribosyl)-5-[(5-phospho-beta-D-ribosylamino)methylideneamino]imidazole-4-carboxamide = 5-[(5-phospho-1-deoxy-D-ribulos-1-ylimino)methylamino]-1-(5-phospho-beta-D-ribosyl)imidazole-4-carboxamide</text>
        <dbReference type="Rhea" id="RHEA:15469"/>
        <dbReference type="ChEBI" id="CHEBI:58435"/>
        <dbReference type="ChEBI" id="CHEBI:58525"/>
        <dbReference type="EC" id="5.3.1.16"/>
    </reaction>
</comment>
<dbReference type="InterPro" id="IPR006063">
    <property type="entry name" value="HisA_bact_arch"/>
</dbReference>
<keyword evidence="6" id="KW-0963">Cytoplasm</keyword>
<dbReference type="PANTHER" id="PTHR43090">
    <property type="entry name" value="1-(5-PHOSPHORIBOSYL)-5-[(5-PHOSPHORIBOSYLAMINO)METHYLIDENEAMINO] IMIDAZOLE-4-CARBOXAMIDE ISOMERASE"/>
    <property type="match status" value="1"/>
</dbReference>
<dbReference type="CDD" id="cd04732">
    <property type="entry name" value="HisA"/>
    <property type="match status" value="1"/>
</dbReference>
<dbReference type="GO" id="GO:0000105">
    <property type="term" value="P:L-histidine biosynthetic process"/>
    <property type="evidence" value="ECO:0007669"/>
    <property type="project" value="UniProtKB-UniPathway"/>
</dbReference>
<evidence type="ECO:0000313" key="10">
    <source>
        <dbReference type="EMBL" id="KKM86023.1"/>
    </source>
</evidence>
<dbReference type="NCBIfam" id="TIGR00007">
    <property type="entry name" value="1-(5-phosphoribosyl)-5-[(5-phosphoribosylamino)methylideneamino]imidazole-4-carboxamide isomerase"/>
    <property type="match status" value="1"/>
</dbReference>
<dbReference type="Pfam" id="PF00977">
    <property type="entry name" value="His_biosynth"/>
    <property type="match status" value="1"/>
</dbReference>
<evidence type="ECO:0000256" key="3">
    <source>
        <dbReference type="ARBA" id="ARBA00005133"/>
    </source>
</evidence>
<accession>A0A0F9KWC9</accession>
<dbReference type="EC" id="5.3.1.16" evidence="5"/>
<dbReference type="EMBL" id="LAZR01007320">
    <property type="protein sequence ID" value="KKM86023.1"/>
    <property type="molecule type" value="Genomic_DNA"/>
</dbReference>
<dbReference type="UniPathway" id="UPA00031">
    <property type="reaction ID" value="UER00009"/>
</dbReference>
<evidence type="ECO:0000256" key="7">
    <source>
        <dbReference type="ARBA" id="ARBA00022605"/>
    </source>
</evidence>
<dbReference type="FunFam" id="3.20.20.70:FF:000009">
    <property type="entry name" value="1-(5-phosphoribosyl)-5-[(5-phosphoribosylamino)methylideneamino] imidazole-4-carboxamide isomerase"/>
    <property type="match status" value="1"/>
</dbReference>
<dbReference type="HAMAP" id="MF_01014">
    <property type="entry name" value="HisA"/>
    <property type="match status" value="1"/>
</dbReference>
<evidence type="ECO:0000256" key="6">
    <source>
        <dbReference type="ARBA" id="ARBA00022490"/>
    </source>
</evidence>
<evidence type="ECO:0000256" key="8">
    <source>
        <dbReference type="ARBA" id="ARBA00023102"/>
    </source>
</evidence>
<keyword evidence="8" id="KW-0368">Histidine biosynthesis</keyword>
<dbReference type="GO" id="GO:0003949">
    <property type="term" value="F:1-(5-phosphoribosyl)-5-[(5-phosphoribosylamino)methylideneamino]imidazole-4-carboxamide isomerase activity"/>
    <property type="evidence" value="ECO:0007669"/>
    <property type="project" value="UniProtKB-EC"/>
</dbReference>
<dbReference type="InterPro" id="IPR006062">
    <property type="entry name" value="His_biosynth"/>
</dbReference>
<comment type="similarity">
    <text evidence="4">Belongs to the HisA/HisF family.</text>
</comment>